<dbReference type="EMBL" id="JAXOJX010000031">
    <property type="protein sequence ID" value="MDZ5458544.1"/>
    <property type="molecule type" value="Genomic_DNA"/>
</dbReference>
<dbReference type="Pfam" id="PF06821">
    <property type="entry name" value="Ser_hydrolase"/>
    <property type="match status" value="1"/>
</dbReference>
<dbReference type="Proteomes" id="UP001293718">
    <property type="component" value="Unassembled WGS sequence"/>
</dbReference>
<organism evidence="1 2">
    <name type="scientific">Azohydromonas lata</name>
    <dbReference type="NCBI Taxonomy" id="45677"/>
    <lineage>
        <taxon>Bacteria</taxon>
        <taxon>Pseudomonadati</taxon>
        <taxon>Pseudomonadota</taxon>
        <taxon>Betaproteobacteria</taxon>
        <taxon>Burkholderiales</taxon>
        <taxon>Sphaerotilaceae</taxon>
        <taxon>Azohydromonas</taxon>
    </lineage>
</organism>
<dbReference type="GO" id="GO:0016787">
    <property type="term" value="F:hydrolase activity"/>
    <property type="evidence" value="ECO:0007669"/>
    <property type="project" value="UniProtKB-KW"/>
</dbReference>
<protein>
    <submittedName>
        <fullName evidence="1">Alpha/beta hydrolase</fullName>
    </submittedName>
</protein>
<reference evidence="1 2" key="1">
    <citation type="submission" date="2023-11" db="EMBL/GenBank/DDBJ databases">
        <title>Draft genome of Azohydromonas lata strain H1 (DSM1123), a polyhydroxyalkanoate producer.</title>
        <authorList>
            <person name="Traversa D."/>
            <person name="D'Addabbo P."/>
            <person name="Pazzani C."/>
            <person name="Manzari C."/>
            <person name="Chiara M."/>
            <person name="Scrascia M."/>
        </authorList>
    </citation>
    <scope>NUCLEOTIDE SEQUENCE [LARGE SCALE GENOMIC DNA]</scope>
    <source>
        <strain evidence="1 2">H1</strain>
    </source>
</reference>
<dbReference type="InterPro" id="IPR010662">
    <property type="entry name" value="RBBP9/YdeN"/>
</dbReference>
<sequence>MSAPRLLIVPGLRDSGPGHWQTWLQRRHRGALRVCQDDWDTPDLPRWAQRVDDTLRQAGGARCIAVAHSFGCLALARCLALRPDAPIAAVFMAAPAEPDKFGVAPLLPRRPLGVPGLLVASDTDPWMQADSALGWAGRWGMETLNLGDAGHINAESGFGPWPLAQRWVEAMAQRLAHREHAAPVRPAPAPAPRLAT</sequence>
<keyword evidence="2" id="KW-1185">Reference proteome</keyword>
<evidence type="ECO:0000313" key="2">
    <source>
        <dbReference type="Proteomes" id="UP001293718"/>
    </source>
</evidence>
<name>A0ABU5IIC9_9BURK</name>
<gene>
    <name evidence="1" type="ORF">SM757_18350</name>
</gene>
<accession>A0ABU5IIC9</accession>
<evidence type="ECO:0000313" key="1">
    <source>
        <dbReference type="EMBL" id="MDZ5458544.1"/>
    </source>
</evidence>
<dbReference type="SUPFAM" id="SSF53474">
    <property type="entry name" value="alpha/beta-Hydrolases"/>
    <property type="match status" value="1"/>
</dbReference>
<keyword evidence="1" id="KW-0378">Hydrolase</keyword>
<dbReference type="RefSeq" id="WP_322466602.1">
    <property type="nucleotide sequence ID" value="NZ_JAXOJX010000031.1"/>
</dbReference>
<dbReference type="Gene3D" id="3.40.50.1820">
    <property type="entry name" value="alpha/beta hydrolase"/>
    <property type="match status" value="1"/>
</dbReference>
<proteinExistence type="predicted"/>
<dbReference type="InterPro" id="IPR029058">
    <property type="entry name" value="AB_hydrolase_fold"/>
</dbReference>
<comment type="caution">
    <text evidence="1">The sequence shown here is derived from an EMBL/GenBank/DDBJ whole genome shotgun (WGS) entry which is preliminary data.</text>
</comment>